<gene>
    <name evidence="1" type="ORF">ABID56_002603</name>
</gene>
<dbReference type="InterPro" id="IPR045738">
    <property type="entry name" value="DUF6088"/>
</dbReference>
<keyword evidence="2" id="KW-1185">Reference proteome</keyword>
<dbReference type="RefSeq" id="WP_354221839.1">
    <property type="nucleotide sequence ID" value="NZ_JBEPMX010000021.1"/>
</dbReference>
<evidence type="ECO:0008006" key="3">
    <source>
        <dbReference type="Google" id="ProtNLM"/>
    </source>
</evidence>
<dbReference type="Proteomes" id="UP001549167">
    <property type="component" value="Unassembled WGS sequence"/>
</dbReference>
<sequence>MTLTYGYNEPIFTDELRPELALESSTLRMKLKRLADKNKIKRYAPGIYFIPKPDALLNKQTLSFNQVIQRKYLYENHKPIGYQTGIALANQFNLTSQTPGIFDVVTNKETSRKRKIKINNWQVILRKPIKPINEQNIKILQALDLLSNYDKLSEKSPSQGYPIILEHLAGMSLPKHEFESILSSYPETTLVKVHESGLYNHITKV</sequence>
<dbReference type="Pfam" id="PF19570">
    <property type="entry name" value="DUF6088"/>
    <property type="match status" value="1"/>
</dbReference>
<accession>A0ABV2KY03</accession>
<organism evidence="1 2">
    <name type="scientific">Alkalibacillus flavidus</name>
    <dbReference type="NCBI Taxonomy" id="546021"/>
    <lineage>
        <taxon>Bacteria</taxon>
        <taxon>Bacillati</taxon>
        <taxon>Bacillota</taxon>
        <taxon>Bacilli</taxon>
        <taxon>Bacillales</taxon>
        <taxon>Bacillaceae</taxon>
        <taxon>Alkalibacillus</taxon>
    </lineage>
</organism>
<proteinExistence type="predicted"/>
<evidence type="ECO:0000313" key="2">
    <source>
        <dbReference type="Proteomes" id="UP001549167"/>
    </source>
</evidence>
<evidence type="ECO:0000313" key="1">
    <source>
        <dbReference type="EMBL" id="MET3684466.1"/>
    </source>
</evidence>
<comment type="caution">
    <text evidence="1">The sequence shown here is derived from an EMBL/GenBank/DDBJ whole genome shotgun (WGS) entry which is preliminary data.</text>
</comment>
<name>A0ABV2KY03_9BACI</name>
<reference evidence="1 2" key="1">
    <citation type="submission" date="2024-06" db="EMBL/GenBank/DDBJ databases">
        <title>Genomic Encyclopedia of Type Strains, Phase IV (KMG-IV): sequencing the most valuable type-strain genomes for metagenomic binning, comparative biology and taxonomic classification.</title>
        <authorList>
            <person name="Goeker M."/>
        </authorList>
    </citation>
    <scope>NUCLEOTIDE SEQUENCE [LARGE SCALE GENOMIC DNA]</scope>
    <source>
        <strain evidence="1 2">DSM 23520</strain>
    </source>
</reference>
<protein>
    <recommendedName>
        <fullName evidence="3">Transcriptional regulator, AbiEi antitoxin, Type IV TA system</fullName>
    </recommendedName>
</protein>
<dbReference type="EMBL" id="JBEPMX010000021">
    <property type="protein sequence ID" value="MET3684466.1"/>
    <property type="molecule type" value="Genomic_DNA"/>
</dbReference>